<keyword evidence="1" id="KW-1133">Transmembrane helix</keyword>
<sequence>MSESKKEFKGSVLNCDKLGFIAGLGTGFLTFALVTWINPDQLNDIISVGLVLGIFLMVFGVFLNRKGNSGDEA</sequence>
<feature type="transmembrane region" description="Helical" evidence="1">
    <location>
        <begin position="45"/>
        <end position="63"/>
    </location>
</feature>
<dbReference type="AlphaFoldDB" id="H1Z185"/>
<feature type="transmembrane region" description="Helical" evidence="1">
    <location>
        <begin position="20"/>
        <end position="39"/>
    </location>
</feature>
<evidence type="ECO:0000313" key="3">
    <source>
        <dbReference type="Proteomes" id="UP000005741"/>
    </source>
</evidence>
<protein>
    <submittedName>
        <fullName evidence="2">Uncharacterized protein</fullName>
    </submittedName>
</protein>
<evidence type="ECO:0000256" key="1">
    <source>
        <dbReference type="SAM" id="Phobius"/>
    </source>
</evidence>
<keyword evidence="3" id="KW-1185">Reference proteome</keyword>
<dbReference type="RefSeq" id="WP_004077103.1">
    <property type="nucleotide sequence ID" value="NZ_CM001436.1"/>
</dbReference>
<gene>
    <name evidence="2" type="ORF">Metlim_1242</name>
</gene>
<dbReference type="STRING" id="937775.Metlim_1242"/>
<dbReference type="InParanoid" id="H1Z185"/>
<reference evidence="2 3" key="1">
    <citation type="submission" date="2011-10" db="EMBL/GenBank/DDBJ databases">
        <title>The Improved High-Quality Draft genome of Methanoplanus limicola DSM 2279.</title>
        <authorList>
            <consortium name="US DOE Joint Genome Institute (JGI-PGF)"/>
            <person name="Lucas S."/>
            <person name="Copeland A."/>
            <person name="Lapidus A."/>
            <person name="Glavina del Rio T."/>
            <person name="Dalin E."/>
            <person name="Tice H."/>
            <person name="Bruce D."/>
            <person name="Goodwin L."/>
            <person name="Pitluck S."/>
            <person name="Peters L."/>
            <person name="Mikhailova N."/>
            <person name="Lu M."/>
            <person name="Kyrpides N."/>
            <person name="Mavromatis K."/>
            <person name="Ivanova N."/>
            <person name="Markowitz V."/>
            <person name="Cheng J.-F."/>
            <person name="Hugenholtz P."/>
            <person name="Woyke T."/>
            <person name="Wu D."/>
            <person name="Wirth R."/>
            <person name="Brambilla E.-M."/>
            <person name="Klenk H.-P."/>
            <person name="Eisen J.A."/>
        </authorList>
    </citation>
    <scope>NUCLEOTIDE SEQUENCE [LARGE SCALE GENOMIC DNA]</scope>
    <source>
        <strain evidence="2 3">DSM 2279</strain>
    </source>
</reference>
<name>H1Z185_9EURY</name>
<evidence type="ECO:0000313" key="2">
    <source>
        <dbReference type="EMBL" id="EHQ35352.1"/>
    </source>
</evidence>
<proteinExistence type="predicted"/>
<dbReference type="EMBL" id="CM001436">
    <property type="protein sequence ID" value="EHQ35352.1"/>
    <property type="molecule type" value="Genomic_DNA"/>
</dbReference>
<keyword evidence="1" id="KW-0472">Membrane</keyword>
<organism evidence="2 3">
    <name type="scientific">Methanoplanus limicola DSM 2279</name>
    <dbReference type="NCBI Taxonomy" id="937775"/>
    <lineage>
        <taxon>Archaea</taxon>
        <taxon>Methanobacteriati</taxon>
        <taxon>Methanobacteriota</taxon>
        <taxon>Stenosarchaea group</taxon>
        <taxon>Methanomicrobia</taxon>
        <taxon>Methanomicrobiales</taxon>
        <taxon>Methanomicrobiaceae</taxon>
        <taxon>Methanoplanus</taxon>
    </lineage>
</organism>
<dbReference type="Proteomes" id="UP000005741">
    <property type="component" value="Chromosome"/>
</dbReference>
<dbReference type="HOGENOM" id="CLU_2695803_0_0_2"/>
<keyword evidence="1" id="KW-0812">Transmembrane</keyword>
<accession>H1Z185</accession>